<feature type="short sequence motif" description="GXSXG" evidence="2">
    <location>
        <begin position="25"/>
        <end position="29"/>
    </location>
</feature>
<dbReference type="Pfam" id="PF01734">
    <property type="entry name" value="Patatin"/>
    <property type="match status" value="1"/>
</dbReference>
<dbReference type="InterPro" id="IPR037483">
    <property type="entry name" value="YjjU-like"/>
</dbReference>
<dbReference type="CDD" id="cd07208">
    <property type="entry name" value="Pat_hypo_Ecoli_yjju_like"/>
    <property type="match status" value="1"/>
</dbReference>
<evidence type="ECO:0000256" key="2">
    <source>
        <dbReference type="PROSITE-ProRule" id="PRU01161"/>
    </source>
</evidence>
<dbReference type="EMBL" id="PXVD01000005">
    <property type="protein sequence ID" value="MDJ1370546.1"/>
    <property type="molecule type" value="Genomic_DNA"/>
</dbReference>
<comment type="caution">
    <text evidence="4">The sequence shown here is derived from an EMBL/GenBank/DDBJ whole genome shotgun (WGS) entry which is preliminary data.</text>
</comment>
<evidence type="ECO:0000313" key="4">
    <source>
        <dbReference type="EMBL" id="MDJ1370546.1"/>
    </source>
</evidence>
<dbReference type="InterPro" id="IPR045943">
    <property type="entry name" value="DUF6363"/>
</dbReference>
<keyword evidence="5" id="KW-1185">Reference proteome</keyword>
<proteinExistence type="predicted"/>
<comment type="caution">
    <text evidence="2">Lacks conserved residue(s) required for the propagation of feature annotation.</text>
</comment>
<dbReference type="Proteomes" id="UP001170379">
    <property type="component" value="Unassembled WGS sequence"/>
</dbReference>
<keyword evidence="2" id="KW-0442">Lipid degradation</keyword>
<dbReference type="Pfam" id="PF19890">
    <property type="entry name" value="DUF6363"/>
    <property type="match status" value="1"/>
</dbReference>
<reference evidence="4" key="2">
    <citation type="journal article" date="2022" name="Sci. Rep.">
        <title>In silico prediction of the enzymes involved in the degradation of the herbicide molinate by Gulosibacter molinativorax ON4T.</title>
        <authorList>
            <person name="Lopes A.R."/>
            <person name="Bunin E."/>
            <person name="Viana A.T."/>
            <person name="Froufe H."/>
            <person name="Munoz-Merida A."/>
            <person name="Pinho D."/>
            <person name="Figueiredo J."/>
            <person name="Barroso C."/>
            <person name="Vaz-Moreira I."/>
            <person name="Bellanger X."/>
            <person name="Egas C."/>
            <person name="Nunes O.C."/>
        </authorList>
    </citation>
    <scope>NUCLEOTIDE SEQUENCE</scope>
    <source>
        <strain evidence="4">ON4</strain>
    </source>
</reference>
<feature type="active site" description="Proton acceptor" evidence="2">
    <location>
        <position position="152"/>
    </location>
</feature>
<accession>A0ABT7C7A2</accession>
<dbReference type="Gene3D" id="3.40.1090.10">
    <property type="entry name" value="Cytosolic phospholipase A2 catalytic domain"/>
    <property type="match status" value="1"/>
</dbReference>
<feature type="active site" description="Nucleophile" evidence="2">
    <location>
        <position position="27"/>
    </location>
</feature>
<dbReference type="InterPro" id="IPR002641">
    <property type="entry name" value="PNPLA_dom"/>
</dbReference>
<evidence type="ECO:0000313" key="5">
    <source>
        <dbReference type="Proteomes" id="UP001170379"/>
    </source>
</evidence>
<dbReference type="SUPFAM" id="SSF52151">
    <property type="entry name" value="FabD/lysophospholipase-like"/>
    <property type="match status" value="1"/>
</dbReference>
<evidence type="ECO:0000256" key="1">
    <source>
        <dbReference type="ARBA" id="ARBA00023098"/>
    </source>
</evidence>
<feature type="domain" description="PNPLA" evidence="3">
    <location>
        <begin position="1"/>
        <end position="167"/>
    </location>
</feature>
<evidence type="ECO:0000259" key="3">
    <source>
        <dbReference type="PROSITE" id="PS51635"/>
    </source>
</evidence>
<protein>
    <submittedName>
        <fullName evidence="4">Patatin family protein</fullName>
    </submittedName>
</protein>
<feature type="short sequence motif" description="DGA/G" evidence="2">
    <location>
        <begin position="152"/>
        <end position="154"/>
    </location>
</feature>
<keyword evidence="2" id="KW-0378">Hydrolase</keyword>
<organism evidence="4 5">
    <name type="scientific">Gulosibacter molinativorax</name>
    <dbReference type="NCBI Taxonomy" id="256821"/>
    <lineage>
        <taxon>Bacteria</taxon>
        <taxon>Bacillati</taxon>
        <taxon>Actinomycetota</taxon>
        <taxon>Actinomycetes</taxon>
        <taxon>Micrococcales</taxon>
        <taxon>Microbacteriaceae</taxon>
        <taxon>Gulosibacter</taxon>
    </lineage>
</organism>
<dbReference type="InterPro" id="IPR016035">
    <property type="entry name" value="Acyl_Trfase/lysoPLipase"/>
</dbReference>
<gene>
    <name evidence="4" type="ORF">C7K25_04035</name>
</gene>
<keyword evidence="1 2" id="KW-0443">Lipid metabolism</keyword>
<dbReference type="PROSITE" id="PS51635">
    <property type="entry name" value="PNPLA"/>
    <property type="match status" value="1"/>
</dbReference>
<name>A0ABT7C7A2_9MICO</name>
<sequence length="276" mass="31291">MRASYTSAVVSLLLEQGIYFDWVGGISAGASNTANYLSRDVKRSYESFVEFAADPNFGSMRTWVEGNGLFNAPYIYEQAGVAGAALPYDWDTFRANPAQFAVGAFEMETGKMQYWGRESIDELHDFMLRVRASSSLPVLMPPVELDGKTYVDGALGPTGGFALDAARAAGYTKFFVVMTRSREYIKPPQRVSGLYRRLFRKYPAVINGILHRPHRYNESRAELFELERKGEAYLFTPEHLSVSNSERDVRKLRRSYELGEQQARRELPVMREFLGI</sequence>
<reference evidence="4" key="1">
    <citation type="submission" date="2018-03" db="EMBL/GenBank/DDBJ databases">
        <authorList>
            <person name="Nunes O.C."/>
            <person name="Lopes A.R."/>
            <person name="Froufe H."/>
            <person name="Munoz-Merida A."/>
            <person name="Barroso C."/>
            <person name="Egas C."/>
        </authorList>
    </citation>
    <scope>NUCLEOTIDE SEQUENCE</scope>
    <source>
        <strain evidence="4">ON4</strain>
    </source>
</reference>